<gene>
    <name evidence="1" type="ORF">PSON_ATCC_30995.1.T0200169</name>
</gene>
<evidence type="ECO:0000313" key="2">
    <source>
        <dbReference type="Proteomes" id="UP000692954"/>
    </source>
</evidence>
<reference evidence="1" key="1">
    <citation type="submission" date="2021-01" db="EMBL/GenBank/DDBJ databases">
        <authorList>
            <consortium name="Genoscope - CEA"/>
            <person name="William W."/>
        </authorList>
    </citation>
    <scope>NUCLEOTIDE SEQUENCE</scope>
</reference>
<name>A0A8S1LHA0_9CILI</name>
<evidence type="ECO:0000313" key="1">
    <source>
        <dbReference type="EMBL" id="CAD8065362.1"/>
    </source>
</evidence>
<keyword evidence="2" id="KW-1185">Reference proteome</keyword>
<dbReference type="Proteomes" id="UP000692954">
    <property type="component" value="Unassembled WGS sequence"/>
</dbReference>
<accession>A0A8S1LHA0</accession>
<sequence>MQQNQRKNNYNQNSIITDVNEIIKQYHVSMFKEQEERSWKNQKKTKFILLQEKKNNDNKFITSYQLLELRLKQHQIQKDKSKIFINGNRLQTISDITYSTINKE</sequence>
<dbReference type="AlphaFoldDB" id="A0A8S1LHA0"/>
<comment type="caution">
    <text evidence="1">The sequence shown here is derived from an EMBL/GenBank/DDBJ whole genome shotgun (WGS) entry which is preliminary data.</text>
</comment>
<proteinExistence type="predicted"/>
<organism evidence="1 2">
    <name type="scientific">Paramecium sonneborni</name>
    <dbReference type="NCBI Taxonomy" id="65129"/>
    <lineage>
        <taxon>Eukaryota</taxon>
        <taxon>Sar</taxon>
        <taxon>Alveolata</taxon>
        <taxon>Ciliophora</taxon>
        <taxon>Intramacronucleata</taxon>
        <taxon>Oligohymenophorea</taxon>
        <taxon>Peniculida</taxon>
        <taxon>Parameciidae</taxon>
        <taxon>Paramecium</taxon>
    </lineage>
</organism>
<dbReference type="EMBL" id="CAJJDN010000020">
    <property type="protein sequence ID" value="CAD8065362.1"/>
    <property type="molecule type" value="Genomic_DNA"/>
</dbReference>
<protein>
    <submittedName>
        <fullName evidence="1">Uncharacterized protein</fullName>
    </submittedName>
</protein>